<dbReference type="GO" id="GO:0016705">
    <property type="term" value="F:oxidoreductase activity, acting on paired donors, with incorporation or reduction of molecular oxygen"/>
    <property type="evidence" value="ECO:0007669"/>
    <property type="project" value="InterPro"/>
</dbReference>
<sequence length="440" mass="50746">MVSFLHTLLSFPLLLLFLFMIYKTIVKNSSTLPKGPKGLPIIGNLHQLDTSNIHFQFWNLSKIYGPFFSLQIGLKQSIVISTPKLAQQILKDHDLDVCSRPLSYGSQIISYNGLDMLFSPYNNCWKEIRKICVFHFFRSKKVSTFSHVRKYEVKEMMKKIYDNVSISKISNLSEIIMLVSSSIVCRIAFGKSCEHEGSEKSRFHGLLVEAQAISLPFFVSDYIPFMGWIDKLKGSVSRVNNTFKDLDVFFEEVLKEHLNPNNMKKEEEKDIVDVLLELKKLGSFSIDLTNDHIKAVLMNLFVAAIDTSAATSIWVMTGLMKNPRVMKKAQEEVRNLCGKKEFVDKDDIEKLVYLKAVIKETLRFYAPVPLIPRETNKSFNVNGYKIEPKTLVYVNIWAIHRDPETWKDPEKFYPKRIIEGLPGLVRHKKNHLCFIAKNHI</sequence>
<dbReference type="GeneID" id="101490556"/>
<evidence type="ECO:0000256" key="9">
    <source>
        <dbReference type="ARBA" id="ARBA00023004"/>
    </source>
</evidence>
<dbReference type="Gene3D" id="1.10.630.10">
    <property type="entry name" value="Cytochrome P450"/>
    <property type="match status" value="1"/>
</dbReference>
<keyword evidence="8" id="KW-0560">Oxidoreductase</keyword>
<evidence type="ECO:0000313" key="13">
    <source>
        <dbReference type="Proteomes" id="UP000087171"/>
    </source>
</evidence>
<keyword evidence="13" id="KW-1185">Reference proteome</keyword>
<feature type="transmembrane region" description="Helical" evidence="12">
    <location>
        <begin position="296"/>
        <end position="319"/>
    </location>
</feature>
<evidence type="ECO:0000256" key="6">
    <source>
        <dbReference type="ARBA" id="ARBA00022723"/>
    </source>
</evidence>
<dbReference type="GO" id="GO:0020037">
    <property type="term" value="F:heme binding"/>
    <property type="evidence" value="ECO:0007669"/>
    <property type="project" value="InterPro"/>
</dbReference>
<evidence type="ECO:0000256" key="2">
    <source>
        <dbReference type="ARBA" id="ARBA00004167"/>
    </source>
</evidence>
<dbReference type="STRING" id="3827.A0A3Q7X3I9"/>
<evidence type="ECO:0000256" key="4">
    <source>
        <dbReference type="ARBA" id="ARBA00022617"/>
    </source>
</evidence>
<keyword evidence="6" id="KW-0479">Metal-binding</keyword>
<evidence type="ECO:0000256" key="3">
    <source>
        <dbReference type="ARBA" id="ARBA00010617"/>
    </source>
</evidence>
<evidence type="ECO:0000256" key="5">
    <source>
        <dbReference type="ARBA" id="ARBA00022692"/>
    </source>
</evidence>
<evidence type="ECO:0000256" key="10">
    <source>
        <dbReference type="ARBA" id="ARBA00023033"/>
    </source>
</evidence>
<dbReference type="InterPro" id="IPR001128">
    <property type="entry name" value="Cyt_P450"/>
</dbReference>
<reference evidence="14" key="2">
    <citation type="submission" date="2025-08" db="UniProtKB">
        <authorList>
            <consortium name="RefSeq"/>
        </authorList>
    </citation>
    <scope>IDENTIFICATION</scope>
    <source>
        <tissue evidence="14">Etiolated seedlings</tissue>
    </source>
</reference>
<evidence type="ECO:0000256" key="12">
    <source>
        <dbReference type="SAM" id="Phobius"/>
    </source>
</evidence>
<dbReference type="SUPFAM" id="SSF48264">
    <property type="entry name" value="Cytochrome P450"/>
    <property type="match status" value="1"/>
</dbReference>
<keyword evidence="5 12" id="KW-0812">Transmembrane</keyword>
<dbReference type="OrthoDB" id="2789670at2759"/>
<dbReference type="GO" id="GO:0004497">
    <property type="term" value="F:monooxygenase activity"/>
    <property type="evidence" value="ECO:0007669"/>
    <property type="project" value="UniProtKB-KW"/>
</dbReference>
<name>A0A3Q7X3I9_CICAR</name>
<reference evidence="13" key="1">
    <citation type="journal article" date="2013" name="Nat. Biotechnol.">
        <title>Draft genome sequence of chickpea (Cicer arietinum) provides a resource for trait improvement.</title>
        <authorList>
            <person name="Varshney R.K."/>
            <person name="Song C."/>
            <person name="Saxena R.K."/>
            <person name="Azam S."/>
            <person name="Yu S."/>
            <person name="Sharpe A.G."/>
            <person name="Cannon S."/>
            <person name="Baek J."/>
            <person name="Rosen B.D."/>
            <person name="Tar'an B."/>
            <person name="Millan T."/>
            <person name="Zhang X."/>
            <person name="Ramsay L.D."/>
            <person name="Iwata A."/>
            <person name="Wang Y."/>
            <person name="Nelson W."/>
            <person name="Farmer A.D."/>
            <person name="Gaur P.M."/>
            <person name="Soderlund C."/>
            <person name="Penmetsa R.V."/>
            <person name="Xu C."/>
            <person name="Bharti A.K."/>
            <person name="He W."/>
            <person name="Winter P."/>
            <person name="Zhao S."/>
            <person name="Hane J.K."/>
            <person name="Carrasquilla-Garcia N."/>
            <person name="Condie J.A."/>
            <person name="Upadhyaya H.D."/>
            <person name="Luo M.C."/>
            <person name="Thudi M."/>
            <person name="Gowda C.L."/>
            <person name="Singh N.P."/>
            <person name="Lichtenzveig J."/>
            <person name="Gali K.K."/>
            <person name="Rubio J."/>
            <person name="Nadarajan N."/>
            <person name="Dolezel J."/>
            <person name="Bansal K.C."/>
            <person name="Xu X."/>
            <person name="Edwards D."/>
            <person name="Zhang G."/>
            <person name="Kahl G."/>
            <person name="Gil J."/>
            <person name="Singh K.B."/>
            <person name="Datta S.K."/>
            <person name="Jackson S.A."/>
            <person name="Wang J."/>
            <person name="Cook D.R."/>
        </authorList>
    </citation>
    <scope>NUCLEOTIDE SEQUENCE [LARGE SCALE GENOMIC DNA]</scope>
    <source>
        <strain evidence="13">cv. CDC Frontier</strain>
    </source>
</reference>
<dbReference type="KEGG" id="cam:101490556"/>
<proteinExistence type="inferred from homology"/>
<dbReference type="GO" id="GO:0016020">
    <property type="term" value="C:membrane"/>
    <property type="evidence" value="ECO:0007669"/>
    <property type="project" value="UniProtKB-SubCell"/>
</dbReference>
<protein>
    <submittedName>
        <fullName evidence="14">Cytochrome P450 83B1-like</fullName>
    </submittedName>
</protein>
<evidence type="ECO:0000313" key="14">
    <source>
        <dbReference type="RefSeq" id="XP_027188289.1"/>
    </source>
</evidence>
<keyword evidence="4" id="KW-0349">Heme</keyword>
<evidence type="ECO:0000256" key="11">
    <source>
        <dbReference type="ARBA" id="ARBA00023136"/>
    </source>
</evidence>
<accession>A0A3Q7X3I9</accession>
<comment type="subcellular location">
    <subcellularLocation>
        <location evidence="2">Membrane</location>
        <topology evidence="2">Single-pass membrane protein</topology>
    </subcellularLocation>
</comment>
<dbReference type="Pfam" id="PF00067">
    <property type="entry name" value="p450"/>
    <property type="match status" value="1"/>
</dbReference>
<dbReference type="InterPro" id="IPR002401">
    <property type="entry name" value="Cyt_P450_E_grp-I"/>
</dbReference>
<evidence type="ECO:0000256" key="8">
    <source>
        <dbReference type="ARBA" id="ARBA00023002"/>
    </source>
</evidence>
<keyword evidence="7 12" id="KW-1133">Transmembrane helix</keyword>
<keyword evidence="9" id="KW-0408">Iron</keyword>
<evidence type="ECO:0000256" key="1">
    <source>
        <dbReference type="ARBA" id="ARBA00001971"/>
    </source>
</evidence>
<evidence type="ECO:0000256" key="7">
    <source>
        <dbReference type="ARBA" id="ARBA00022989"/>
    </source>
</evidence>
<dbReference type="PRINTS" id="PR00463">
    <property type="entry name" value="EP450I"/>
</dbReference>
<keyword evidence="11 12" id="KW-0472">Membrane</keyword>
<comment type="similarity">
    <text evidence="3">Belongs to the cytochrome P450 family.</text>
</comment>
<dbReference type="PaxDb" id="3827-XP_004491835.1"/>
<dbReference type="Proteomes" id="UP000087171">
    <property type="component" value="Chromosome Ca3"/>
</dbReference>
<dbReference type="GO" id="GO:0005506">
    <property type="term" value="F:iron ion binding"/>
    <property type="evidence" value="ECO:0007669"/>
    <property type="project" value="InterPro"/>
</dbReference>
<keyword evidence="10" id="KW-0503">Monooxygenase</keyword>
<comment type="cofactor">
    <cofactor evidence="1">
        <name>heme</name>
        <dbReference type="ChEBI" id="CHEBI:30413"/>
    </cofactor>
</comment>
<dbReference type="PANTHER" id="PTHR47955">
    <property type="entry name" value="CYTOCHROME P450 FAMILY 71 PROTEIN"/>
    <property type="match status" value="1"/>
</dbReference>
<organism evidence="13 14">
    <name type="scientific">Cicer arietinum</name>
    <name type="common">Chickpea</name>
    <name type="synonym">Garbanzo</name>
    <dbReference type="NCBI Taxonomy" id="3827"/>
    <lineage>
        <taxon>Eukaryota</taxon>
        <taxon>Viridiplantae</taxon>
        <taxon>Streptophyta</taxon>
        <taxon>Embryophyta</taxon>
        <taxon>Tracheophyta</taxon>
        <taxon>Spermatophyta</taxon>
        <taxon>Magnoliopsida</taxon>
        <taxon>eudicotyledons</taxon>
        <taxon>Gunneridae</taxon>
        <taxon>Pentapetalae</taxon>
        <taxon>rosids</taxon>
        <taxon>fabids</taxon>
        <taxon>Fabales</taxon>
        <taxon>Fabaceae</taxon>
        <taxon>Papilionoideae</taxon>
        <taxon>50 kb inversion clade</taxon>
        <taxon>NPAAA clade</taxon>
        <taxon>Hologalegina</taxon>
        <taxon>IRL clade</taxon>
        <taxon>Cicereae</taxon>
        <taxon>Cicer</taxon>
    </lineage>
</organism>
<dbReference type="AlphaFoldDB" id="A0A3Q7X3I9"/>
<dbReference type="InterPro" id="IPR036396">
    <property type="entry name" value="Cyt_P450_sf"/>
</dbReference>
<dbReference type="RefSeq" id="XP_027188289.1">
    <property type="nucleotide sequence ID" value="XM_027332488.1"/>
</dbReference>
<dbReference type="PANTHER" id="PTHR47955:SF22">
    <property type="entry name" value="CYTOCHROME P450 83B1-LIKE"/>
    <property type="match status" value="1"/>
</dbReference>
<gene>
    <name evidence="14" type="primary">LOC101490556</name>
</gene>